<dbReference type="KEGG" id="rmai:MACH21_32200"/>
<keyword evidence="1" id="KW-0732">Signal</keyword>
<proteinExistence type="predicted"/>
<dbReference type="EMBL" id="AP027266">
    <property type="protein sequence ID" value="BDW87043.1"/>
    <property type="molecule type" value="Genomic_DNA"/>
</dbReference>
<keyword evidence="3" id="KW-1185">Reference proteome</keyword>
<reference evidence="2 3" key="1">
    <citation type="submission" date="2023-01" db="EMBL/GenBank/DDBJ databases">
        <title>Complete genome sequence of Roseicyclus marinus strain Dej080120_10.</title>
        <authorList>
            <person name="Ueki S."/>
            <person name="Maruyama F."/>
        </authorList>
    </citation>
    <scope>NUCLEOTIDE SEQUENCE [LARGE SCALE GENOMIC DNA]</scope>
    <source>
        <strain evidence="2 3">Dej080120_10</strain>
    </source>
</reference>
<feature type="signal peptide" evidence="1">
    <location>
        <begin position="1"/>
        <end position="35"/>
    </location>
</feature>
<sequence>MTTRAQQGTTGAIFALASGCALAVFTLSSPEPASAQGEPELFQVPPGCTAFLTVQARGCMVSHHWTCEADPPGTQWRASLDEDSAFYLSFTDAEFRWLRSWDLRGGGSTILVEPEEDPASLSELLETGSDTMVFSTVTTSNFGTFQRDYTGFDRLTGDEITVDGRTLAVTEFSYQYPSDGGTRRVQGNQFVHEGWRLFFGGLETVTDASGESFEYNSSPMEFAEPGEPGFLTLQPIYDCGEMFSGLPRSDQSISDQIFRVLAHEAMPGPNGGTDHDDL</sequence>
<dbReference type="PROSITE" id="PS51257">
    <property type="entry name" value="PROKAR_LIPOPROTEIN"/>
    <property type="match status" value="1"/>
</dbReference>
<dbReference type="RefSeq" id="WP_338273136.1">
    <property type="nucleotide sequence ID" value="NZ_AP027266.1"/>
</dbReference>
<evidence type="ECO:0000313" key="3">
    <source>
        <dbReference type="Proteomes" id="UP001337723"/>
    </source>
</evidence>
<accession>A0AA48KLM2</accession>
<feature type="chain" id="PRO_5045507543" evidence="1">
    <location>
        <begin position="36"/>
        <end position="278"/>
    </location>
</feature>
<name>A0AA48KLM2_9RHOB</name>
<dbReference type="Proteomes" id="UP001337723">
    <property type="component" value="Chromosome"/>
</dbReference>
<protein>
    <submittedName>
        <fullName evidence="2">Uncharacterized protein</fullName>
    </submittedName>
</protein>
<dbReference type="AlphaFoldDB" id="A0AA48KLM2"/>
<evidence type="ECO:0000313" key="2">
    <source>
        <dbReference type="EMBL" id="BDW87043.1"/>
    </source>
</evidence>
<evidence type="ECO:0000256" key="1">
    <source>
        <dbReference type="SAM" id="SignalP"/>
    </source>
</evidence>
<gene>
    <name evidence="2" type="ORF">MACH21_32200</name>
</gene>
<organism evidence="2 3">
    <name type="scientific">Roseicyclus marinus</name>
    <dbReference type="NCBI Taxonomy" id="2161673"/>
    <lineage>
        <taxon>Bacteria</taxon>
        <taxon>Pseudomonadati</taxon>
        <taxon>Pseudomonadota</taxon>
        <taxon>Alphaproteobacteria</taxon>
        <taxon>Rhodobacterales</taxon>
        <taxon>Roseobacteraceae</taxon>
        <taxon>Roseicyclus</taxon>
    </lineage>
</organism>